<dbReference type="Pfam" id="PF00107">
    <property type="entry name" value="ADH_zinc_N"/>
    <property type="match status" value="1"/>
</dbReference>
<keyword evidence="1" id="KW-0560">Oxidoreductase</keyword>
<keyword evidence="5" id="KW-1185">Reference proteome</keyword>
<accession>A0ABT0DSI5</accession>
<evidence type="ECO:0000259" key="3">
    <source>
        <dbReference type="Pfam" id="PF16884"/>
    </source>
</evidence>
<dbReference type="InterPro" id="IPR013149">
    <property type="entry name" value="ADH-like_C"/>
</dbReference>
<feature type="domain" description="Alcohol dehydrogenase-like C-terminal" evidence="2">
    <location>
        <begin position="165"/>
        <end position="271"/>
    </location>
</feature>
<dbReference type="CDD" id="cd05288">
    <property type="entry name" value="PGDH"/>
    <property type="match status" value="1"/>
</dbReference>
<protein>
    <submittedName>
        <fullName evidence="4">NADP-dependent oxidoreductase</fullName>
    </submittedName>
</protein>
<dbReference type="Pfam" id="PF16884">
    <property type="entry name" value="ADH_N_2"/>
    <property type="match status" value="1"/>
</dbReference>
<organism evidence="4 5">
    <name type="scientific">Sphingobium agri</name>
    <dbReference type="NCBI Taxonomy" id="2933566"/>
    <lineage>
        <taxon>Bacteria</taxon>
        <taxon>Pseudomonadati</taxon>
        <taxon>Pseudomonadota</taxon>
        <taxon>Alphaproteobacteria</taxon>
        <taxon>Sphingomonadales</taxon>
        <taxon>Sphingomonadaceae</taxon>
        <taxon>Sphingobium</taxon>
    </lineage>
</organism>
<evidence type="ECO:0000313" key="5">
    <source>
        <dbReference type="Proteomes" id="UP001203512"/>
    </source>
</evidence>
<dbReference type="PANTHER" id="PTHR43205">
    <property type="entry name" value="PROSTAGLANDIN REDUCTASE"/>
    <property type="match status" value="1"/>
</dbReference>
<dbReference type="InterPro" id="IPR011032">
    <property type="entry name" value="GroES-like_sf"/>
</dbReference>
<evidence type="ECO:0000259" key="2">
    <source>
        <dbReference type="Pfam" id="PF00107"/>
    </source>
</evidence>
<feature type="domain" description="Oxidoreductase N-terminal" evidence="3">
    <location>
        <begin position="15"/>
        <end position="115"/>
    </location>
</feature>
<dbReference type="Gene3D" id="3.90.180.10">
    <property type="entry name" value="Medium-chain alcohol dehydrogenases, catalytic domain"/>
    <property type="match status" value="1"/>
</dbReference>
<dbReference type="InterPro" id="IPR041694">
    <property type="entry name" value="ADH_N_2"/>
</dbReference>
<reference evidence="4 5" key="1">
    <citation type="submission" date="2022-04" db="EMBL/GenBank/DDBJ databases">
        <authorList>
            <person name="Huq M.A."/>
        </authorList>
    </citation>
    <scope>NUCLEOTIDE SEQUENCE [LARGE SCALE GENOMIC DNA]</scope>
    <source>
        <strain evidence="4 5">MAH-33</strain>
    </source>
</reference>
<dbReference type="RefSeq" id="WP_201516641.1">
    <property type="nucleotide sequence ID" value="NZ_JALKHS010000002.1"/>
</dbReference>
<evidence type="ECO:0000256" key="1">
    <source>
        <dbReference type="ARBA" id="ARBA00023002"/>
    </source>
</evidence>
<dbReference type="EMBL" id="JALKHS010000002">
    <property type="protein sequence ID" value="MCK0530077.1"/>
    <property type="molecule type" value="Genomic_DNA"/>
</dbReference>
<proteinExistence type="predicted"/>
<name>A0ABT0DSI5_9SPHN</name>
<comment type="caution">
    <text evidence="4">The sequence shown here is derived from an EMBL/GenBank/DDBJ whole genome shotgun (WGS) entry which is preliminary data.</text>
</comment>
<sequence length="342" mass="36881">MPDFIPPFSTRLTNRQVILSRRPVASPVAADFARKDASIELPGEGQFLVRNLYLAADPVQRGWAANEALTPLGQPMRALAVGVVLESRDKSIRSGDVVYGFFGWQDYKVATRNDLLSHIPNPRTPISAYAGVLGMPGVTAWLALHDIAPPYERAAMLVSTAAGTVGSVVGQIGRRAGAFVVGLTGSDDKVKSCVSDYGYDVAYNYKSVDLAATLAEVRPGGFDIYFDNTGGPILDMAIRAMARHGRIVHCGTAATPSWSPPPTGLRNEREILLRALLCGGFVIFDHVARFPEAVEKLTDMVLNGELKFHDHIMPGIDRVSGALEALFADSNAPKMLVYIGED</sequence>
<dbReference type="PANTHER" id="PTHR43205:SF42">
    <property type="entry name" value="ALCOHOL DEHYDROGENASE, ZINC-CONTAINING (AFU_ORTHOLOGUE AFUA_7G04530)"/>
    <property type="match status" value="1"/>
</dbReference>
<dbReference type="InterPro" id="IPR045010">
    <property type="entry name" value="MDR_fam"/>
</dbReference>
<dbReference type="Gene3D" id="3.40.50.720">
    <property type="entry name" value="NAD(P)-binding Rossmann-like Domain"/>
    <property type="match status" value="1"/>
</dbReference>
<dbReference type="InterPro" id="IPR036291">
    <property type="entry name" value="NAD(P)-bd_dom_sf"/>
</dbReference>
<dbReference type="Proteomes" id="UP001203512">
    <property type="component" value="Unassembled WGS sequence"/>
</dbReference>
<dbReference type="SUPFAM" id="SSF50129">
    <property type="entry name" value="GroES-like"/>
    <property type="match status" value="1"/>
</dbReference>
<dbReference type="SUPFAM" id="SSF51735">
    <property type="entry name" value="NAD(P)-binding Rossmann-fold domains"/>
    <property type="match status" value="1"/>
</dbReference>
<gene>
    <name evidence="4" type="ORF">MU848_00600</name>
</gene>
<evidence type="ECO:0000313" key="4">
    <source>
        <dbReference type="EMBL" id="MCK0530077.1"/>
    </source>
</evidence>